<evidence type="ECO:0000256" key="2">
    <source>
        <dbReference type="ARBA" id="ARBA00022801"/>
    </source>
</evidence>
<keyword evidence="4" id="KW-0812">Transmembrane</keyword>
<name>X6NRD0_RETFI</name>
<comment type="caution">
    <text evidence="5">The sequence shown here is derived from an EMBL/GenBank/DDBJ whole genome shotgun (WGS) entry which is preliminary data.</text>
</comment>
<dbReference type="InterPro" id="IPR006035">
    <property type="entry name" value="Ureohydrolase"/>
</dbReference>
<keyword evidence="6" id="KW-1185">Reference proteome</keyword>
<dbReference type="PANTHER" id="PTHR11358">
    <property type="entry name" value="ARGINASE/AGMATINASE"/>
    <property type="match status" value="1"/>
</dbReference>
<dbReference type="GO" id="GO:0008783">
    <property type="term" value="F:agmatinase activity"/>
    <property type="evidence" value="ECO:0007669"/>
    <property type="project" value="TreeGrafter"/>
</dbReference>
<feature type="transmembrane region" description="Helical" evidence="4">
    <location>
        <begin position="300"/>
        <end position="316"/>
    </location>
</feature>
<reference evidence="5 6" key="1">
    <citation type="journal article" date="2013" name="Curr. Biol.">
        <title>The Genome of the Foraminiferan Reticulomyxa filosa.</title>
        <authorList>
            <person name="Glockner G."/>
            <person name="Hulsmann N."/>
            <person name="Schleicher M."/>
            <person name="Noegel A.A."/>
            <person name="Eichinger L."/>
            <person name="Gallinger C."/>
            <person name="Pawlowski J."/>
            <person name="Sierra R."/>
            <person name="Euteneuer U."/>
            <person name="Pillet L."/>
            <person name="Moustafa A."/>
            <person name="Platzer M."/>
            <person name="Groth M."/>
            <person name="Szafranski K."/>
            <person name="Schliwa M."/>
        </authorList>
    </citation>
    <scope>NUCLEOTIDE SEQUENCE [LARGE SCALE GENOMIC DNA]</scope>
</reference>
<dbReference type="Gene3D" id="3.40.800.10">
    <property type="entry name" value="Ureohydrolase domain"/>
    <property type="match status" value="1"/>
</dbReference>
<sequence>MQLIKLQKDHEKKKNKVSPTVAELVLYLSYNLHNVNTLETNEVVERGKEKSQRNPNMKSKQVQTMKEYFQRSVNSLLHINTCKSLPSKETITYKNAQSLLQDVSSPSSKQLFEQRIPLIGYQLDKNGSFMAGPKEAPPLIRQAFLSPSGEYYEYTPNQEYITVEKLFVDCGDLHEGMYEYIYIQYAIILHMYTYIYKYVYINIYTKKKKKYTYIYIYIKQTKKNVYTKDACTRENISALSQELMSINLEMNGNSLKKIKPVMSLGGDHSITFPIIQGLKRVKQLQHEKVAVIHFDAHPDMFVCTLCFFVFLSYTLANR</sequence>
<accession>X6NRD0</accession>
<dbReference type="GO" id="GO:0046872">
    <property type="term" value="F:metal ion binding"/>
    <property type="evidence" value="ECO:0007669"/>
    <property type="project" value="UniProtKB-KW"/>
</dbReference>
<dbReference type="SUPFAM" id="SSF52768">
    <property type="entry name" value="Arginase/deacetylase"/>
    <property type="match status" value="1"/>
</dbReference>
<dbReference type="AlphaFoldDB" id="X6NRD0"/>
<dbReference type="Proteomes" id="UP000023152">
    <property type="component" value="Unassembled WGS sequence"/>
</dbReference>
<dbReference type="GO" id="GO:0033389">
    <property type="term" value="P:putrescine biosynthetic process from arginine, via agmatine"/>
    <property type="evidence" value="ECO:0007669"/>
    <property type="project" value="TreeGrafter"/>
</dbReference>
<keyword evidence="4" id="KW-0472">Membrane</keyword>
<evidence type="ECO:0000256" key="4">
    <source>
        <dbReference type="SAM" id="Phobius"/>
    </source>
</evidence>
<feature type="transmembrane region" description="Helical" evidence="4">
    <location>
        <begin position="180"/>
        <end position="200"/>
    </location>
</feature>
<evidence type="ECO:0000313" key="5">
    <source>
        <dbReference type="EMBL" id="ETO28284.1"/>
    </source>
</evidence>
<organism evidence="5 6">
    <name type="scientific">Reticulomyxa filosa</name>
    <dbReference type="NCBI Taxonomy" id="46433"/>
    <lineage>
        <taxon>Eukaryota</taxon>
        <taxon>Sar</taxon>
        <taxon>Rhizaria</taxon>
        <taxon>Retaria</taxon>
        <taxon>Foraminifera</taxon>
        <taxon>Monothalamids</taxon>
        <taxon>Reticulomyxidae</taxon>
        <taxon>Reticulomyxa</taxon>
    </lineage>
</organism>
<keyword evidence="1" id="KW-0479">Metal-binding</keyword>
<protein>
    <submittedName>
        <fullName evidence="5">Putative agmatinase (SpeB)</fullName>
    </submittedName>
</protein>
<evidence type="ECO:0000256" key="1">
    <source>
        <dbReference type="ARBA" id="ARBA00022723"/>
    </source>
</evidence>
<keyword evidence="4" id="KW-1133">Transmembrane helix</keyword>
<dbReference type="OrthoDB" id="9992747at2759"/>
<dbReference type="InterPro" id="IPR023696">
    <property type="entry name" value="Ureohydrolase_dom_sf"/>
</dbReference>
<evidence type="ECO:0000313" key="6">
    <source>
        <dbReference type="Proteomes" id="UP000023152"/>
    </source>
</evidence>
<comment type="similarity">
    <text evidence="3">Belongs to the arginase family.</text>
</comment>
<evidence type="ECO:0000256" key="3">
    <source>
        <dbReference type="PROSITE-ProRule" id="PRU00742"/>
    </source>
</evidence>
<dbReference type="Pfam" id="PF00491">
    <property type="entry name" value="Arginase"/>
    <property type="match status" value="1"/>
</dbReference>
<gene>
    <name evidence="5" type="ORF">RFI_08849</name>
</gene>
<dbReference type="PANTHER" id="PTHR11358:SF26">
    <property type="entry name" value="GUANIDINO ACID HYDROLASE, MITOCHONDRIAL"/>
    <property type="match status" value="1"/>
</dbReference>
<proteinExistence type="inferred from homology"/>
<keyword evidence="2" id="KW-0378">Hydrolase</keyword>
<dbReference type="PROSITE" id="PS51409">
    <property type="entry name" value="ARGINASE_2"/>
    <property type="match status" value="1"/>
</dbReference>
<dbReference type="EMBL" id="ASPP01006755">
    <property type="protein sequence ID" value="ETO28284.1"/>
    <property type="molecule type" value="Genomic_DNA"/>
</dbReference>